<evidence type="ECO:0000313" key="2">
    <source>
        <dbReference type="Proteomes" id="UP001519460"/>
    </source>
</evidence>
<sequence length="135" mass="15003">MSDSTIFSLAEQVPSSKSTRVILLVLTPYERLASVPLWWGREARKQGLLVETPRVLNPKNAISETTTTTTYMGLAPPPPTSIVVLTGTTCGDPRNVKLQQRYQQNNNLVGLLTPARYHQKSLWSLQGLLVDTLRT</sequence>
<protein>
    <submittedName>
        <fullName evidence="1">Uncharacterized protein</fullName>
    </submittedName>
</protein>
<reference evidence="1 2" key="1">
    <citation type="journal article" date="2023" name="Sci. Data">
        <title>Genome assembly of the Korean intertidal mud-creeper Batillaria attramentaria.</title>
        <authorList>
            <person name="Patra A.K."/>
            <person name="Ho P.T."/>
            <person name="Jun S."/>
            <person name="Lee S.J."/>
            <person name="Kim Y."/>
            <person name="Won Y.J."/>
        </authorList>
    </citation>
    <scope>NUCLEOTIDE SEQUENCE [LARGE SCALE GENOMIC DNA]</scope>
    <source>
        <strain evidence="1">Wonlab-2016</strain>
    </source>
</reference>
<gene>
    <name evidence="1" type="ORF">BaRGS_00004754</name>
</gene>
<organism evidence="1 2">
    <name type="scientific">Batillaria attramentaria</name>
    <dbReference type="NCBI Taxonomy" id="370345"/>
    <lineage>
        <taxon>Eukaryota</taxon>
        <taxon>Metazoa</taxon>
        <taxon>Spiralia</taxon>
        <taxon>Lophotrochozoa</taxon>
        <taxon>Mollusca</taxon>
        <taxon>Gastropoda</taxon>
        <taxon>Caenogastropoda</taxon>
        <taxon>Sorbeoconcha</taxon>
        <taxon>Cerithioidea</taxon>
        <taxon>Batillariidae</taxon>
        <taxon>Batillaria</taxon>
    </lineage>
</organism>
<dbReference type="EMBL" id="JACVVK020000017">
    <property type="protein sequence ID" value="KAK7504022.1"/>
    <property type="molecule type" value="Genomic_DNA"/>
</dbReference>
<evidence type="ECO:0000313" key="1">
    <source>
        <dbReference type="EMBL" id="KAK7504022.1"/>
    </source>
</evidence>
<dbReference type="AlphaFoldDB" id="A0ABD0LXB9"/>
<dbReference type="Proteomes" id="UP001519460">
    <property type="component" value="Unassembled WGS sequence"/>
</dbReference>
<name>A0ABD0LXB9_9CAEN</name>
<keyword evidence="2" id="KW-1185">Reference proteome</keyword>
<comment type="caution">
    <text evidence="1">The sequence shown here is derived from an EMBL/GenBank/DDBJ whole genome shotgun (WGS) entry which is preliminary data.</text>
</comment>
<feature type="non-terminal residue" evidence="1">
    <location>
        <position position="135"/>
    </location>
</feature>
<accession>A0ABD0LXB9</accession>
<proteinExistence type="predicted"/>